<evidence type="ECO:0000313" key="1">
    <source>
        <dbReference type="EMBL" id="KKM65811.1"/>
    </source>
</evidence>
<reference evidence="1" key="1">
    <citation type="journal article" date="2015" name="Nature">
        <title>Complex archaea that bridge the gap between prokaryotes and eukaryotes.</title>
        <authorList>
            <person name="Spang A."/>
            <person name="Saw J.H."/>
            <person name="Jorgensen S.L."/>
            <person name="Zaremba-Niedzwiedzka K."/>
            <person name="Martijn J."/>
            <person name="Lind A.E."/>
            <person name="van Eijk R."/>
            <person name="Schleper C."/>
            <person name="Guy L."/>
            <person name="Ettema T.J."/>
        </authorList>
    </citation>
    <scope>NUCLEOTIDE SEQUENCE</scope>
</reference>
<accession>A0A0F9JTM0</accession>
<gene>
    <name evidence="1" type="ORF">LCGC14_1487570</name>
</gene>
<dbReference type="AlphaFoldDB" id="A0A0F9JTM0"/>
<organism evidence="1">
    <name type="scientific">marine sediment metagenome</name>
    <dbReference type="NCBI Taxonomy" id="412755"/>
    <lineage>
        <taxon>unclassified sequences</taxon>
        <taxon>metagenomes</taxon>
        <taxon>ecological metagenomes</taxon>
    </lineage>
</organism>
<dbReference type="EMBL" id="LAZR01010656">
    <property type="protein sequence ID" value="KKM65811.1"/>
    <property type="molecule type" value="Genomic_DNA"/>
</dbReference>
<proteinExistence type="predicted"/>
<comment type="caution">
    <text evidence="1">The sequence shown here is derived from an EMBL/GenBank/DDBJ whole genome shotgun (WGS) entry which is preliminary data.</text>
</comment>
<sequence length="75" mass="9631">MTTQEKIREEIQKREKEIAIMRFYIMNKWQFVCDSVYDLFFLRARFGQKTLRGWWEVRLAEWFGWWEYNRRWGNK</sequence>
<protein>
    <submittedName>
        <fullName evidence="1">Uncharacterized protein</fullName>
    </submittedName>
</protein>
<name>A0A0F9JTM0_9ZZZZ</name>